<evidence type="ECO:0000313" key="2">
    <source>
        <dbReference type="EMBL" id="AEF93534.1"/>
    </source>
</evidence>
<dbReference type="STRING" id="868595.Desca_0647"/>
<dbReference type="RefSeq" id="WP_013809761.1">
    <property type="nucleotide sequence ID" value="NC_015565.1"/>
</dbReference>
<accession>F6B889</accession>
<dbReference type="HOGENOM" id="CLU_2896698_0_0_9"/>
<dbReference type="Proteomes" id="UP000009226">
    <property type="component" value="Chromosome"/>
</dbReference>
<keyword evidence="3" id="KW-1185">Reference proteome</keyword>
<gene>
    <name evidence="2" type="ordered locus">Desca_0647</name>
</gene>
<evidence type="ECO:0000313" key="3">
    <source>
        <dbReference type="Proteomes" id="UP000009226"/>
    </source>
</evidence>
<evidence type="ECO:0000256" key="1">
    <source>
        <dbReference type="SAM" id="MobiDB-lite"/>
    </source>
</evidence>
<feature type="region of interest" description="Disordered" evidence="1">
    <location>
        <begin position="42"/>
        <end position="62"/>
    </location>
</feature>
<dbReference type="EMBL" id="CP002736">
    <property type="protein sequence ID" value="AEF93534.1"/>
    <property type="molecule type" value="Genomic_DNA"/>
</dbReference>
<sequence length="62" mass="7247">MNKKIGCDLVDAMPDYTKSKEENELIYRERYFKVYEVYPDDSDGQIEDSCGSDSDKKAHKTF</sequence>
<dbReference type="AlphaFoldDB" id="F6B889"/>
<name>F6B889_DESCC</name>
<proteinExistence type="predicted"/>
<organism evidence="2 3">
    <name type="scientific">Desulfotomaculum nigrificans (strain DSM 14880 / VKM B-2319 / CO-1-SRB)</name>
    <name type="common">Desulfotomaculum carboxydivorans</name>
    <dbReference type="NCBI Taxonomy" id="868595"/>
    <lineage>
        <taxon>Bacteria</taxon>
        <taxon>Bacillati</taxon>
        <taxon>Bacillota</taxon>
        <taxon>Clostridia</taxon>
        <taxon>Eubacteriales</taxon>
        <taxon>Desulfotomaculaceae</taxon>
        <taxon>Desulfotomaculum</taxon>
    </lineage>
</organism>
<reference evidence="2" key="1">
    <citation type="submission" date="2011-05" db="EMBL/GenBank/DDBJ databases">
        <title>Complete sequence of Desulfotomaculum carboxydivorans CO-1-SRB.</title>
        <authorList>
            <consortium name="US DOE Joint Genome Institute"/>
            <person name="Lucas S."/>
            <person name="Han J."/>
            <person name="Lapidus A."/>
            <person name="Cheng J.-F."/>
            <person name="Goodwin L."/>
            <person name="Pitluck S."/>
            <person name="Peters L."/>
            <person name="Mikhailova N."/>
            <person name="Lu M."/>
            <person name="Han C."/>
            <person name="Tapia R."/>
            <person name="Land M."/>
            <person name="Hauser L."/>
            <person name="Kyrpides N."/>
            <person name="Ivanova N."/>
            <person name="Pagani I."/>
            <person name="Stams A."/>
            <person name="Plugge C."/>
            <person name="Muyzer G."/>
            <person name="Kuever J."/>
            <person name="Parshina S."/>
            <person name="Ivanova A."/>
            <person name="Nazina T."/>
            <person name="Woyke T."/>
        </authorList>
    </citation>
    <scope>NUCLEOTIDE SEQUENCE [LARGE SCALE GENOMIC DNA]</scope>
    <source>
        <strain evidence="2">CO-1-SRB</strain>
    </source>
</reference>
<dbReference type="KEGG" id="dca:Desca_0647"/>
<protein>
    <submittedName>
        <fullName evidence="2">Uncharacterized protein</fullName>
    </submittedName>
</protein>